<gene>
    <name evidence="1" type="ORF">A3864_11540</name>
</gene>
<dbReference type="GeneID" id="72759965"/>
<organism evidence="1 2">
    <name type="scientific">Priestia endophytica</name>
    <dbReference type="NCBI Taxonomy" id="135735"/>
    <lineage>
        <taxon>Bacteria</taxon>
        <taxon>Bacillati</taxon>
        <taxon>Bacillota</taxon>
        <taxon>Bacilli</taxon>
        <taxon>Bacillales</taxon>
        <taxon>Bacillaceae</taxon>
        <taxon>Priestia</taxon>
    </lineage>
</organism>
<dbReference type="Proteomes" id="UP000250174">
    <property type="component" value="Unassembled WGS sequence"/>
</dbReference>
<evidence type="ECO:0000313" key="2">
    <source>
        <dbReference type="Proteomes" id="UP000250174"/>
    </source>
</evidence>
<evidence type="ECO:0000313" key="1">
    <source>
        <dbReference type="EMBL" id="RAS77454.1"/>
    </source>
</evidence>
<reference evidence="1 2" key="1">
    <citation type="submission" date="2016-03" db="EMBL/GenBank/DDBJ databases">
        <title>Comparison of Bacillus endophyticus and B. anthracis characteristics using whole genome sequence analysis and microbiological techniques.</title>
        <authorList>
            <person name="Lekota K.E."/>
            <person name="Mafofo J."/>
            <person name="Rees J."/>
            <person name="Muchadeyi F.C."/>
            <person name="Madoroba E."/>
            <person name="Van Heerden H."/>
        </authorList>
    </citation>
    <scope>NUCLEOTIDE SEQUENCE [LARGE SCALE GENOMIC DNA]</scope>
    <source>
        <strain evidence="1 2">3631_10C</strain>
        <plasmid evidence="1">pBEH7</plasmid>
    </source>
</reference>
<dbReference type="AlphaFoldDB" id="A0AAX1Q905"/>
<name>A0AAX1Q905_9BACI</name>
<geneLocation type="plasmid" evidence="1">
    <name>pBEH7</name>
</geneLocation>
<dbReference type="EMBL" id="LVYK01000019">
    <property type="protein sequence ID" value="RAS77454.1"/>
    <property type="molecule type" value="Genomic_DNA"/>
</dbReference>
<keyword evidence="1" id="KW-0614">Plasmid</keyword>
<dbReference type="RefSeq" id="WP_040057079.1">
    <property type="nucleotide sequence ID" value="NZ_LVYK01000019.1"/>
</dbReference>
<proteinExistence type="predicted"/>
<protein>
    <submittedName>
        <fullName evidence="1">Uncharacterized protein</fullName>
    </submittedName>
</protein>
<comment type="caution">
    <text evidence="1">The sequence shown here is derived from an EMBL/GenBank/DDBJ whole genome shotgun (WGS) entry which is preliminary data.</text>
</comment>
<sequence>MKKKTIVSERPSIRLDENGQKQLQDLIDLYQKDSITRVTVTDVLLLAVDTLHEIKFPDREEHN</sequence>
<accession>A0AAX1Q905</accession>